<organism evidence="1 2">
    <name type="scientific">Prunus dulcis</name>
    <name type="common">Almond</name>
    <name type="synonym">Amygdalus dulcis</name>
    <dbReference type="NCBI Taxonomy" id="3755"/>
    <lineage>
        <taxon>Eukaryota</taxon>
        <taxon>Viridiplantae</taxon>
        <taxon>Streptophyta</taxon>
        <taxon>Embryophyta</taxon>
        <taxon>Tracheophyta</taxon>
        <taxon>Spermatophyta</taxon>
        <taxon>Magnoliopsida</taxon>
        <taxon>eudicotyledons</taxon>
        <taxon>Gunneridae</taxon>
        <taxon>Pentapetalae</taxon>
        <taxon>rosids</taxon>
        <taxon>fabids</taxon>
        <taxon>Rosales</taxon>
        <taxon>Rosaceae</taxon>
        <taxon>Amygdaloideae</taxon>
        <taxon>Amygdaleae</taxon>
        <taxon>Prunus</taxon>
    </lineage>
</organism>
<keyword evidence="2" id="KW-1185">Reference proteome</keyword>
<reference evidence="1 2" key="1">
    <citation type="journal article" date="2022" name="G3 (Bethesda)">
        <title>Whole-genome sequence and methylome profiling of the almond [Prunus dulcis (Mill.) D.A. Webb] cultivar 'Nonpareil'.</title>
        <authorList>
            <person name="D'Amico-Willman K.M."/>
            <person name="Ouma W.Z."/>
            <person name="Meulia T."/>
            <person name="Sideli G.M."/>
            <person name="Gradziel T.M."/>
            <person name="Fresnedo-Ramirez J."/>
        </authorList>
    </citation>
    <scope>NUCLEOTIDE SEQUENCE [LARGE SCALE GENOMIC DNA]</scope>
    <source>
        <strain evidence="1">Clone GOH B32 T37-40</strain>
    </source>
</reference>
<evidence type="ECO:0000313" key="1">
    <source>
        <dbReference type="EMBL" id="KAI5352125.1"/>
    </source>
</evidence>
<name>A0AAD4ZQ27_PRUDU</name>
<comment type="caution">
    <text evidence="1">The sequence shown here is derived from an EMBL/GenBank/DDBJ whole genome shotgun (WGS) entry which is preliminary data.</text>
</comment>
<gene>
    <name evidence="1" type="ORF">L3X38_005016</name>
</gene>
<dbReference type="Proteomes" id="UP001054821">
    <property type="component" value="Chromosome 1"/>
</dbReference>
<protein>
    <submittedName>
        <fullName evidence="1">Uncharacterized protein</fullName>
    </submittedName>
</protein>
<dbReference type="AlphaFoldDB" id="A0AAD4ZQ27"/>
<dbReference type="EMBL" id="JAJFAZ020000001">
    <property type="protein sequence ID" value="KAI5352125.1"/>
    <property type="molecule type" value="Genomic_DNA"/>
</dbReference>
<proteinExistence type="predicted"/>
<accession>A0AAD4ZQ27</accession>
<sequence length="182" mass="19991">MVARGLVAIVRKARDSRSVSGVPDAWSAKSIPAERLCGRVTGNRNGRRTHHYGSPEGRLDLVFRKGAVGQVRVDRRHPCIFIPYGTLFGGYRARLGKNLYRHLSSDFVVDCRSQTCQCIGMAVFAYGDLLDLVGSEASEQLMGSRKVDVHGGVFGREVCRYLVHNELGVAVNSDLFCIHALG</sequence>
<evidence type="ECO:0000313" key="2">
    <source>
        <dbReference type="Proteomes" id="UP001054821"/>
    </source>
</evidence>